<dbReference type="InterPro" id="IPR021720">
    <property type="entry name" value="Malectin_dom"/>
</dbReference>
<feature type="region of interest" description="Disordered" evidence="1">
    <location>
        <begin position="176"/>
        <end position="195"/>
    </location>
</feature>
<proteinExistence type="predicted"/>
<dbReference type="PANTHER" id="PTHR34590">
    <property type="entry name" value="OS03G0124300 PROTEIN-RELATED"/>
    <property type="match status" value="1"/>
</dbReference>
<protein>
    <recommendedName>
        <fullName evidence="2">Malectin domain-containing protein</fullName>
    </recommendedName>
</protein>
<organism evidence="3 4">
    <name type="scientific">Morus notabilis</name>
    <dbReference type="NCBI Taxonomy" id="981085"/>
    <lineage>
        <taxon>Eukaryota</taxon>
        <taxon>Viridiplantae</taxon>
        <taxon>Streptophyta</taxon>
        <taxon>Embryophyta</taxon>
        <taxon>Tracheophyta</taxon>
        <taxon>Spermatophyta</taxon>
        <taxon>Magnoliopsida</taxon>
        <taxon>eudicotyledons</taxon>
        <taxon>Gunneridae</taxon>
        <taxon>Pentapetalae</taxon>
        <taxon>rosids</taxon>
        <taxon>fabids</taxon>
        <taxon>Rosales</taxon>
        <taxon>Moraceae</taxon>
        <taxon>Moreae</taxon>
        <taxon>Morus</taxon>
    </lineage>
</organism>
<dbReference type="STRING" id="981085.W9R9L2"/>
<gene>
    <name evidence="3" type="ORF">L484_018188</name>
</gene>
<dbReference type="eggNOG" id="KOG1187">
    <property type="taxonomic scope" value="Eukaryota"/>
</dbReference>
<dbReference type="EMBL" id="KE344761">
    <property type="protein sequence ID" value="EXB77671.1"/>
    <property type="molecule type" value="Genomic_DNA"/>
</dbReference>
<evidence type="ECO:0000259" key="2">
    <source>
        <dbReference type="Pfam" id="PF11721"/>
    </source>
</evidence>
<reference evidence="4" key="1">
    <citation type="submission" date="2013-01" db="EMBL/GenBank/DDBJ databases">
        <title>Draft Genome Sequence of a Mulberry Tree, Morus notabilis C.K. Schneid.</title>
        <authorList>
            <person name="He N."/>
            <person name="Zhao S."/>
        </authorList>
    </citation>
    <scope>NUCLEOTIDE SEQUENCE</scope>
</reference>
<evidence type="ECO:0000313" key="4">
    <source>
        <dbReference type="Proteomes" id="UP000030645"/>
    </source>
</evidence>
<sequence>MAVEPLMEADPVPYRTAQLSHSEFTYMIPVSIHGPKFIRLYFYSSTYENFDNSKAFFSVKAGQFNVLRNFSVFFNAEALGKKDIEKEFYILVQDLILNVTFTPRYSVLDSFAFVNGNEVVSTPADLYFMDPEDHGHILVGQKVEYPLRNDTTLETMYQTNIGGSFRLGLRHVSKMGRGRRLSKDTGSKSFANYHP</sequence>
<dbReference type="Gene3D" id="2.60.120.430">
    <property type="entry name" value="Galactose-binding lectin"/>
    <property type="match status" value="1"/>
</dbReference>
<dbReference type="AlphaFoldDB" id="W9R9L2"/>
<dbReference type="Pfam" id="PF11721">
    <property type="entry name" value="Malectin"/>
    <property type="match status" value="1"/>
</dbReference>
<dbReference type="GO" id="GO:0004714">
    <property type="term" value="F:transmembrane receptor protein tyrosine kinase activity"/>
    <property type="evidence" value="ECO:0007669"/>
    <property type="project" value="InterPro"/>
</dbReference>
<name>W9R9L2_9ROSA</name>
<dbReference type="Proteomes" id="UP000030645">
    <property type="component" value="Unassembled WGS sequence"/>
</dbReference>
<evidence type="ECO:0000313" key="3">
    <source>
        <dbReference type="EMBL" id="EXB77671.1"/>
    </source>
</evidence>
<accession>W9R9L2</accession>
<dbReference type="PANTHER" id="PTHR34590:SF15">
    <property type="entry name" value="PROTEIN KINASE DOMAIN-CONTAINING PROTEIN"/>
    <property type="match status" value="1"/>
</dbReference>
<feature type="domain" description="Malectin" evidence="2">
    <location>
        <begin position="14"/>
        <end position="102"/>
    </location>
</feature>
<evidence type="ECO:0000256" key="1">
    <source>
        <dbReference type="SAM" id="MobiDB-lite"/>
    </source>
</evidence>
<dbReference type="FunFam" id="2.60.120.430:FF:000003">
    <property type="entry name" value="FERONIA receptor-like kinase"/>
    <property type="match status" value="1"/>
</dbReference>
<dbReference type="InterPro" id="IPR045272">
    <property type="entry name" value="ANXUR1/2-like"/>
</dbReference>
<keyword evidence="4" id="KW-1185">Reference proteome</keyword>